<keyword evidence="5 8" id="KW-0812">Transmembrane</keyword>
<keyword evidence="3" id="KW-0813">Transport</keyword>
<dbReference type="SUPFAM" id="SSF103473">
    <property type="entry name" value="MFS general substrate transporter"/>
    <property type="match status" value="1"/>
</dbReference>
<accession>A0ABS7JZ66</accession>
<dbReference type="EMBL" id="JACWFH010000001">
    <property type="protein sequence ID" value="MBY0095286.1"/>
    <property type="molecule type" value="Genomic_DNA"/>
</dbReference>
<dbReference type="InterPro" id="IPR020846">
    <property type="entry name" value="MFS_dom"/>
</dbReference>
<evidence type="ECO:0000256" key="1">
    <source>
        <dbReference type="ARBA" id="ARBA00004651"/>
    </source>
</evidence>
<dbReference type="Proteomes" id="UP000769780">
    <property type="component" value="Unassembled WGS sequence"/>
</dbReference>
<comment type="subcellular location">
    <subcellularLocation>
        <location evidence="1">Cell membrane</location>
        <topology evidence="1">Multi-pass membrane protein</topology>
    </subcellularLocation>
</comment>
<feature type="transmembrane region" description="Helical" evidence="8">
    <location>
        <begin position="213"/>
        <end position="231"/>
    </location>
</feature>
<feature type="transmembrane region" description="Helical" evidence="8">
    <location>
        <begin position="295"/>
        <end position="317"/>
    </location>
</feature>
<feature type="transmembrane region" description="Helical" evidence="8">
    <location>
        <begin position="106"/>
        <end position="126"/>
    </location>
</feature>
<feature type="transmembrane region" description="Helical" evidence="8">
    <location>
        <begin position="165"/>
        <end position="184"/>
    </location>
</feature>
<evidence type="ECO:0000256" key="8">
    <source>
        <dbReference type="SAM" id="Phobius"/>
    </source>
</evidence>
<feature type="transmembrane region" description="Helical" evidence="8">
    <location>
        <begin position="329"/>
        <end position="350"/>
    </location>
</feature>
<organism evidence="10 11">
    <name type="scientific">Mesobacillus maritimus</name>
    <dbReference type="NCBI Taxonomy" id="1643336"/>
    <lineage>
        <taxon>Bacteria</taxon>
        <taxon>Bacillati</taxon>
        <taxon>Bacillota</taxon>
        <taxon>Bacilli</taxon>
        <taxon>Bacillales</taxon>
        <taxon>Bacillaceae</taxon>
        <taxon>Mesobacillus</taxon>
    </lineage>
</organism>
<feature type="transmembrane region" description="Helical" evidence="8">
    <location>
        <begin position="46"/>
        <end position="64"/>
    </location>
</feature>
<feature type="transmembrane region" description="Helical" evidence="8">
    <location>
        <begin position="356"/>
        <end position="375"/>
    </location>
</feature>
<proteinExistence type="inferred from homology"/>
<dbReference type="RefSeq" id="WP_221870117.1">
    <property type="nucleotide sequence ID" value="NZ_JACWFH010000001.1"/>
</dbReference>
<evidence type="ECO:0000259" key="9">
    <source>
        <dbReference type="PROSITE" id="PS50850"/>
    </source>
</evidence>
<evidence type="ECO:0000256" key="7">
    <source>
        <dbReference type="ARBA" id="ARBA00023136"/>
    </source>
</evidence>
<evidence type="ECO:0000313" key="10">
    <source>
        <dbReference type="EMBL" id="MBY0095286.1"/>
    </source>
</evidence>
<name>A0ABS7JZ66_9BACI</name>
<dbReference type="InterPro" id="IPR036259">
    <property type="entry name" value="MFS_trans_sf"/>
</dbReference>
<dbReference type="InterPro" id="IPR011701">
    <property type="entry name" value="MFS"/>
</dbReference>
<keyword evidence="7 8" id="KW-0472">Membrane</keyword>
<evidence type="ECO:0000256" key="6">
    <source>
        <dbReference type="ARBA" id="ARBA00022989"/>
    </source>
</evidence>
<gene>
    <name evidence="10" type="ORF">H0185_00430</name>
</gene>
<feature type="transmembrane region" description="Helical" evidence="8">
    <location>
        <begin position="271"/>
        <end position="289"/>
    </location>
</feature>
<keyword evidence="6 8" id="KW-1133">Transmembrane helix</keyword>
<dbReference type="PANTHER" id="PTHR43271">
    <property type="entry name" value="BLL2771 PROTEIN"/>
    <property type="match status" value="1"/>
</dbReference>
<evidence type="ECO:0000256" key="4">
    <source>
        <dbReference type="ARBA" id="ARBA00022475"/>
    </source>
</evidence>
<keyword evidence="4" id="KW-1003">Cell membrane</keyword>
<dbReference type="PROSITE" id="PS50850">
    <property type="entry name" value="MFS"/>
    <property type="match status" value="1"/>
</dbReference>
<sequence>MNSIVLIRTTFTLITIISILVASNIYTLIPIYDEVAVRLDISSSDVVIAGSLFTLFYAGGLLSFGPISDYMGRKNILVFGLLASAFTTLAVGVSTDVFSLWLTRSIQGFTLASFASVVFTYSFDLFPLKQRTLLVVLINTGFLIAGIFGQLISSVLTQLFSWNSVFFFFSICYLLLFAVAFFLLTDSPKPKKEHEPLLFEFLSLLKDSRLMKCYLVASTLLFSVIAFYDALGRFFPGPSNELFMIRTAGLIGASLSLLTGKLIGRIGEIKTLALGLVIGVISFVAMLFFNSVIGLTTLSICFISSISLAIPTVITLVGSYGGKRRSKALSLYSFILLIGASFAPTIAALFDFTYMLLGLTFLFIINLGICYRLHVEKN</sequence>
<dbReference type="Pfam" id="PF07690">
    <property type="entry name" value="MFS_1"/>
    <property type="match status" value="1"/>
</dbReference>
<feature type="domain" description="Major facilitator superfamily (MFS) profile" evidence="9">
    <location>
        <begin position="10"/>
        <end position="378"/>
    </location>
</feature>
<protein>
    <submittedName>
        <fullName evidence="10">MFS transporter</fullName>
    </submittedName>
</protein>
<comment type="similarity">
    <text evidence="2">Belongs to the major facilitator superfamily.</text>
</comment>
<evidence type="ECO:0000256" key="2">
    <source>
        <dbReference type="ARBA" id="ARBA00008335"/>
    </source>
</evidence>
<feature type="transmembrane region" description="Helical" evidence="8">
    <location>
        <begin position="243"/>
        <end position="264"/>
    </location>
</feature>
<evidence type="ECO:0000256" key="5">
    <source>
        <dbReference type="ARBA" id="ARBA00022692"/>
    </source>
</evidence>
<dbReference type="Gene3D" id="1.20.1250.20">
    <property type="entry name" value="MFS general substrate transporter like domains"/>
    <property type="match status" value="1"/>
</dbReference>
<feature type="transmembrane region" description="Helical" evidence="8">
    <location>
        <begin position="5"/>
        <end position="26"/>
    </location>
</feature>
<evidence type="ECO:0000256" key="3">
    <source>
        <dbReference type="ARBA" id="ARBA00022448"/>
    </source>
</evidence>
<evidence type="ECO:0000313" key="11">
    <source>
        <dbReference type="Proteomes" id="UP000769780"/>
    </source>
</evidence>
<feature type="transmembrane region" description="Helical" evidence="8">
    <location>
        <begin position="133"/>
        <end position="153"/>
    </location>
</feature>
<comment type="caution">
    <text evidence="10">The sequence shown here is derived from an EMBL/GenBank/DDBJ whole genome shotgun (WGS) entry which is preliminary data.</text>
</comment>
<reference evidence="10 11" key="1">
    <citation type="submission" date="2020-07" db="EMBL/GenBank/DDBJ databases">
        <title>Fungal Genomes of the International Space Station.</title>
        <authorList>
            <person name="Seuylemezian A."/>
            <person name="Singh N.K."/>
            <person name="Wood J."/>
            <person name="Venkateswaran K."/>
        </authorList>
    </citation>
    <scope>NUCLEOTIDE SEQUENCE [LARGE SCALE GENOMIC DNA]</scope>
    <source>
        <strain evidence="10 11">PL-B2</strain>
    </source>
</reference>
<keyword evidence="11" id="KW-1185">Reference proteome</keyword>
<dbReference type="PANTHER" id="PTHR43271:SF2">
    <property type="entry name" value="BLL2771 PROTEIN"/>
    <property type="match status" value="1"/>
</dbReference>
<feature type="transmembrane region" description="Helical" evidence="8">
    <location>
        <begin position="76"/>
        <end position="94"/>
    </location>
</feature>